<reference evidence="2" key="1">
    <citation type="submission" date="2021-06" db="EMBL/GenBank/DDBJ databases">
        <title>Parelaphostrongylus tenuis whole genome reference sequence.</title>
        <authorList>
            <person name="Garwood T.J."/>
            <person name="Larsen P.A."/>
            <person name="Fountain-Jones N.M."/>
            <person name="Garbe J.R."/>
            <person name="Macchietto M.G."/>
            <person name="Kania S.A."/>
            <person name="Gerhold R.W."/>
            <person name="Richards J.E."/>
            <person name="Wolf T.M."/>
        </authorList>
    </citation>
    <scope>NUCLEOTIDE SEQUENCE</scope>
    <source>
        <strain evidence="2">MNPRO001-30</strain>
        <tissue evidence="2">Meninges</tissue>
    </source>
</reference>
<name>A0AAD5RDN6_PARTN</name>
<dbReference type="Proteomes" id="UP001196413">
    <property type="component" value="Unassembled WGS sequence"/>
</dbReference>
<dbReference type="AlphaFoldDB" id="A0AAD5RDN6"/>
<dbReference type="EMBL" id="JAHQIW010007467">
    <property type="protein sequence ID" value="KAJ1374530.1"/>
    <property type="molecule type" value="Genomic_DNA"/>
</dbReference>
<evidence type="ECO:0000313" key="3">
    <source>
        <dbReference type="Proteomes" id="UP001196413"/>
    </source>
</evidence>
<evidence type="ECO:0000313" key="2">
    <source>
        <dbReference type="EMBL" id="KAJ1374530.1"/>
    </source>
</evidence>
<accession>A0AAD5RDN6</accession>
<organism evidence="2 3">
    <name type="scientific">Parelaphostrongylus tenuis</name>
    <name type="common">Meningeal worm</name>
    <dbReference type="NCBI Taxonomy" id="148309"/>
    <lineage>
        <taxon>Eukaryota</taxon>
        <taxon>Metazoa</taxon>
        <taxon>Ecdysozoa</taxon>
        <taxon>Nematoda</taxon>
        <taxon>Chromadorea</taxon>
        <taxon>Rhabditida</taxon>
        <taxon>Rhabditina</taxon>
        <taxon>Rhabditomorpha</taxon>
        <taxon>Strongyloidea</taxon>
        <taxon>Metastrongylidae</taxon>
        <taxon>Parelaphostrongylus</taxon>
    </lineage>
</organism>
<comment type="caution">
    <text evidence="2">The sequence shown here is derived from an EMBL/GenBank/DDBJ whole genome shotgun (WGS) entry which is preliminary data.</text>
</comment>
<dbReference type="EMBL" id="JAHQIW010004262">
    <property type="protein sequence ID" value="KAJ1361745.1"/>
    <property type="molecule type" value="Genomic_DNA"/>
</dbReference>
<keyword evidence="3" id="KW-1185">Reference proteome</keyword>
<sequence length="58" mass="6465">MVYAANPALTSQVSCMAFDKTAAQRFVQRLVMQTLLYIPLTYCIVFNARGYGLKGAEE</sequence>
<proteinExistence type="predicted"/>
<protein>
    <submittedName>
        <fullName evidence="2">Uncharacterized protein</fullName>
    </submittedName>
</protein>
<evidence type="ECO:0000313" key="1">
    <source>
        <dbReference type="EMBL" id="KAJ1361745.1"/>
    </source>
</evidence>
<gene>
    <name evidence="1" type="ORF">KIN20_021078</name>
    <name evidence="2" type="ORF">KIN20_037233</name>
</gene>